<dbReference type="EMBL" id="VSSQ01000190">
    <property type="protein sequence ID" value="MPL84436.1"/>
    <property type="molecule type" value="Genomic_DNA"/>
</dbReference>
<feature type="compositionally biased region" description="Basic and acidic residues" evidence="1">
    <location>
        <begin position="265"/>
        <end position="282"/>
    </location>
</feature>
<organism evidence="2">
    <name type="scientific">bioreactor metagenome</name>
    <dbReference type="NCBI Taxonomy" id="1076179"/>
    <lineage>
        <taxon>unclassified sequences</taxon>
        <taxon>metagenomes</taxon>
        <taxon>ecological metagenomes</taxon>
    </lineage>
</organism>
<evidence type="ECO:0000313" key="2">
    <source>
        <dbReference type="EMBL" id="MPL84436.1"/>
    </source>
</evidence>
<feature type="region of interest" description="Disordered" evidence="1">
    <location>
        <begin position="588"/>
        <end position="612"/>
    </location>
</feature>
<comment type="caution">
    <text evidence="2">The sequence shown here is derived from an EMBL/GenBank/DDBJ whole genome shotgun (WGS) entry which is preliminary data.</text>
</comment>
<name>A0A644UZD5_9ZZZZ</name>
<feature type="region of interest" description="Disordered" evidence="1">
    <location>
        <begin position="783"/>
        <end position="816"/>
    </location>
</feature>
<feature type="compositionally biased region" description="Low complexity" evidence="1">
    <location>
        <begin position="339"/>
        <end position="349"/>
    </location>
</feature>
<proteinExistence type="predicted"/>
<feature type="region of interest" description="Disordered" evidence="1">
    <location>
        <begin position="320"/>
        <end position="349"/>
    </location>
</feature>
<protein>
    <submittedName>
        <fullName evidence="2">Uncharacterized protein</fullName>
    </submittedName>
</protein>
<feature type="region of interest" description="Disordered" evidence="1">
    <location>
        <begin position="1"/>
        <end position="22"/>
    </location>
</feature>
<sequence>MHQRSEESRIEADGRKGRPLGQHGHRIVTVQAFLMACHHPEIAHPRIGEQARGEDPHRILDEDRMRGVEFRKGLLVLALHHHLGLGRHRGAGDVDQILEPERRARLDSDRDPRHRALRMRRRQPAAVAARVLAQFKRTGAGRGIDIVEMDRLQPASALVGHLERDVVILPARQARAQALDPHRVGKAHHQPGVETVEVVLVAVERRRHYLEGELALGMAIEGADDPAHVDALLLGIEADRAGDRGLERDLAGRVVGARAQPVADRQAEVRDPDMGDRRMRPGDQRGRAVLQVGHAVLVGGIRAEPGVIAAHQIGIVRERMARQQPRDRRVEPGDFDRIGALGPGPQRGQRGLRGLGVGAVAALVLVHLSLRSVAAPDHMGRGPRKSKEDSGRIQRGADVRDQIGGVLDPHRDPHETRRDADRGAVFRAQVLVRRGRGMGRDRLRIAEVVGDRDDLQRVEEAEGRVLAAGEIEAQHRAARPHLLHRKGVLRMVGEPRIDGARKLRMPRHRRGHRHRIRRLRPHPQVQRLQTREQDPGVERAHRAAGMLDVGLERAADELARAKDDAAQHPAAAVDVLGRGIDDDIGAKRHRTREDRRGEGIVHHHHGADGMGDPGHALDVDHLEPGVRHALEEAHLGVGPHRGAPVRQIGAVDQRHLDAEGREHLEHMQAGAEHLPRRDDMVARCHQRHQRAVDRGHPRGAGKTVLGALDRRHPVLEHPRRRVAVAGIDELVRARGDEARLGDLGRGIDEALGQEQRLGHLAVLRAADAVMHEFRPGVPVFRHGPSPEKVTRPNAAGRARQPAAAAGGSNSVMYSRV</sequence>
<feature type="compositionally biased region" description="Basic and acidic residues" evidence="1">
    <location>
        <begin position="1"/>
        <end position="16"/>
    </location>
</feature>
<accession>A0A644UZD5</accession>
<feature type="region of interest" description="Disordered" evidence="1">
    <location>
        <begin position="261"/>
        <end position="282"/>
    </location>
</feature>
<evidence type="ECO:0000256" key="1">
    <source>
        <dbReference type="SAM" id="MobiDB-lite"/>
    </source>
</evidence>
<dbReference type="AlphaFoldDB" id="A0A644UZD5"/>
<feature type="compositionally biased region" description="Basic and acidic residues" evidence="1">
    <location>
        <begin position="385"/>
        <end position="398"/>
    </location>
</feature>
<feature type="compositionally biased region" description="Low complexity" evidence="1">
    <location>
        <begin position="791"/>
        <end position="807"/>
    </location>
</feature>
<gene>
    <name evidence="2" type="ORF">SDC9_30401</name>
</gene>
<reference evidence="2" key="1">
    <citation type="submission" date="2019-08" db="EMBL/GenBank/DDBJ databases">
        <authorList>
            <person name="Kucharzyk K."/>
            <person name="Murdoch R.W."/>
            <person name="Higgins S."/>
            <person name="Loffler F."/>
        </authorList>
    </citation>
    <scope>NUCLEOTIDE SEQUENCE</scope>
</reference>
<feature type="compositionally biased region" description="Basic and acidic residues" evidence="1">
    <location>
        <begin position="588"/>
        <end position="601"/>
    </location>
</feature>
<feature type="compositionally biased region" description="Basic and acidic residues" evidence="1">
    <location>
        <begin position="320"/>
        <end position="337"/>
    </location>
</feature>
<feature type="region of interest" description="Disordered" evidence="1">
    <location>
        <begin position="376"/>
        <end position="398"/>
    </location>
</feature>